<accession>A0ABV7IWM9</accession>
<protein>
    <submittedName>
        <fullName evidence="1">Uncharacterized protein</fullName>
    </submittedName>
</protein>
<comment type="caution">
    <text evidence="1">The sequence shown here is derived from an EMBL/GenBank/DDBJ whole genome shotgun (WGS) entry which is preliminary data.</text>
</comment>
<evidence type="ECO:0000313" key="2">
    <source>
        <dbReference type="Proteomes" id="UP001595604"/>
    </source>
</evidence>
<dbReference type="EMBL" id="JBHRTQ010000010">
    <property type="protein sequence ID" value="MFC3175011.1"/>
    <property type="molecule type" value="Genomic_DNA"/>
</dbReference>
<dbReference type="RefSeq" id="WP_379510386.1">
    <property type="nucleotide sequence ID" value="NZ_JBHRTQ010000010.1"/>
</dbReference>
<proteinExistence type="predicted"/>
<evidence type="ECO:0000313" key="1">
    <source>
        <dbReference type="EMBL" id="MFC3175011.1"/>
    </source>
</evidence>
<organism evidence="1 2">
    <name type="scientific">Novosphingobium bradum</name>
    <dbReference type="NCBI Taxonomy" id="1737444"/>
    <lineage>
        <taxon>Bacteria</taxon>
        <taxon>Pseudomonadati</taxon>
        <taxon>Pseudomonadota</taxon>
        <taxon>Alphaproteobacteria</taxon>
        <taxon>Sphingomonadales</taxon>
        <taxon>Sphingomonadaceae</taxon>
        <taxon>Novosphingobium</taxon>
    </lineage>
</organism>
<sequence>MAGVARRHAFSAGEIEALYEAMIAPLDDPDHGDDPVLVSARDTVDRVLGEALARRRGGLPSRGRSARR</sequence>
<gene>
    <name evidence="1" type="ORF">ACFOD9_12195</name>
</gene>
<keyword evidence="2" id="KW-1185">Reference proteome</keyword>
<dbReference type="Proteomes" id="UP001595604">
    <property type="component" value="Unassembled WGS sequence"/>
</dbReference>
<name>A0ABV7IWM9_9SPHN</name>
<reference evidence="2" key="1">
    <citation type="journal article" date="2019" name="Int. J. Syst. Evol. Microbiol.">
        <title>The Global Catalogue of Microorganisms (GCM) 10K type strain sequencing project: providing services to taxonomists for standard genome sequencing and annotation.</title>
        <authorList>
            <consortium name="The Broad Institute Genomics Platform"/>
            <consortium name="The Broad Institute Genome Sequencing Center for Infectious Disease"/>
            <person name="Wu L."/>
            <person name="Ma J."/>
        </authorList>
    </citation>
    <scope>NUCLEOTIDE SEQUENCE [LARGE SCALE GENOMIC DNA]</scope>
    <source>
        <strain evidence="2">KCTC 42984</strain>
    </source>
</reference>